<reference evidence="1 2" key="1">
    <citation type="submission" date="2019-03" db="EMBL/GenBank/DDBJ databases">
        <title>The genome sequence of Nitrosococcus wardiae strain D1FHST reveals the archetypal metabolic capacity of ammonia-oxidizing Gammaproteobacteria.</title>
        <authorList>
            <person name="Wang L."/>
            <person name="Lim C.K."/>
            <person name="Hanson T.E."/>
            <person name="Dang H."/>
            <person name="Klotz M.G."/>
        </authorList>
    </citation>
    <scope>NUCLEOTIDE SEQUENCE [LARGE SCALE GENOMIC DNA]</scope>
    <source>
        <strain evidence="1 2">D1FHS</strain>
    </source>
</reference>
<dbReference type="KEGG" id="nwr:E3U44_13990"/>
<sequence length="67" mass="7656">MLKSLGFEERIRGSHHIYRRADVEERLHLQREGAKAKPYQIRQVRAVILKYRLGVDDDAYGGAGFGG</sequence>
<gene>
    <name evidence="1" type="ORF">E3U44_13990</name>
</gene>
<dbReference type="EMBL" id="CP038033">
    <property type="protein sequence ID" value="QBQ55495.1"/>
    <property type="molecule type" value="Genomic_DNA"/>
</dbReference>
<name>A0A4V1AW59_9GAMM</name>
<dbReference type="OrthoDB" id="308644at2"/>
<dbReference type="AlphaFoldDB" id="A0A4V1AW59"/>
<protein>
    <submittedName>
        <fullName evidence="1">Type II toxin-antitoxin system HicA family toxin</fullName>
    </submittedName>
</protein>
<proteinExistence type="predicted"/>
<organism evidence="1 2">
    <name type="scientific">Nitrosococcus wardiae</name>
    <dbReference type="NCBI Taxonomy" id="1814290"/>
    <lineage>
        <taxon>Bacteria</taxon>
        <taxon>Pseudomonadati</taxon>
        <taxon>Pseudomonadota</taxon>
        <taxon>Gammaproteobacteria</taxon>
        <taxon>Chromatiales</taxon>
        <taxon>Chromatiaceae</taxon>
        <taxon>Nitrosococcus</taxon>
    </lineage>
</organism>
<dbReference type="Proteomes" id="UP000294325">
    <property type="component" value="Chromosome"/>
</dbReference>
<evidence type="ECO:0000313" key="1">
    <source>
        <dbReference type="EMBL" id="QBQ55495.1"/>
    </source>
</evidence>
<evidence type="ECO:0000313" key="2">
    <source>
        <dbReference type="Proteomes" id="UP000294325"/>
    </source>
</evidence>
<accession>A0A4V1AW59</accession>
<keyword evidence="2" id="KW-1185">Reference proteome</keyword>